<evidence type="ECO:0000256" key="8">
    <source>
        <dbReference type="ARBA" id="ARBA00023157"/>
    </source>
</evidence>
<protein>
    <recommendedName>
        <fullName evidence="14">Por secretion system C-terminal sorting domain-containing protein</fullName>
    </recommendedName>
</protein>
<keyword evidence="13" id="KW-1185">Reference proteome</keyword>
<keyword evidence="7" id="KW-0482">Metalloprotease</keyword>
<evidence type="ECO:0000256" key="9">
    <source>
        <dbReference type="SAM" id="SignalP"/>
    </source>
</evidence>
<dbReference type="Pfam" id="PF05572">
    <property type="entry name" value="Peptidase_M43"/>
    <property type="match status" value="1"/>
</dbReference>
<dbReference type="InterPro" id="IPR008754">
    <property type="entry name" value="Peptidase_M43"/>
</dbReference>
<dbReference type="NCBIfam" id="TIGR04183">
    <property type="entry name" value="Por_Secre_tail"/>
    <property type="match status" value="1"/>
</dbReference>
<evidence type="ECO:0000256" key="6">
    <source>
        <dbReference type="ARBA" id="ARBA00022833"/>
    </source>
</evidence>
<keyword evidence="3" id="KW-0479">Metal-binding</keyword>
<dbReference type="Proteomes" id="UP001185092">
    <property type="component" value="Unassembled WGS sequence"/>
</dbReference>
<evidence type="ECO:0000256" key="5">
    <source>
        <dbReference type="ARBA" id="ARBA00022801"/>
    </source>
</evidence>
<evidence type="ECO:0000259" key="10">
    <source>
        <dbReference type="Pfam" id="PF05572"/>
    </source>
</evidence>
<dbReference type="Gene3D" id="2.60.40.1080">
    <property type="match status" value="1"/>
</dbReference>
<gene>
    <name evidence="12" type="ORF">HNQ88_004419</name>
</gene>
<keyword evidence="5" id="KW-0378">Hydrolase</keyword>
<dbReference type="GO" id="GO:0046872">
    <property type="term" value="F:metal ion binding"/>
    <property type="evidence" value="ECO:0007669"/>
    <property type="project" value="UniProtKB-KW"/>
</dbReference>
<feature type="domain" description="Peptidase M43 pregnancy-associated plasma-A" evidence="10">
    <location>
        <begin position="194"/>
        <end position="337"/>
    </location>
</feature>
<comment type="caution">
    <text evidence="12">The sequence shown here is derived from an EMBL/GenBank/DDBJ whole genome shotgun (WGS) entry which is preliminary data.</text>
</comment>
<dbReference type="GO" id="GO:0008237">
    <property type="term" value="F:metallopeptidase activity"/>
    <property type="evidence" value="ECO:0007669"/>
    <property type="project" value="UniProtKB-KW"/>
</dbReference>
<name>A0AAE3XNU1_9BACT</name>
<reference evidence="12" key="1">
    <citation type="submission" date="2023-07" db="EMBL/GenBank/DDBJ databases">
        <title>Genomic Encyclopedia of Type Strains, Phase IV (KMG-IV): sequencing the most valuable type-strain genomes for metagenomic binning, comparative biology and taxonomic classification.</title>
        <authorList>
            <person name="Goeker M."/>
        </authorList>
    </citation>
    <scope>NUCLEOTIDE SEQUENCE</scope>
    <source>
        <strain evidence="12">DSM 26174</strain>
    </source>
</reference>
<dbReference type="EMBL" id="JAVDQD010000007">
    <property type="protein sequence ID" value="MDR6241341.1"/>
    <property type="molecule type" value="Genomic_DNA"/>
</dbReference>
<evidence type="ECO:0000313" key="12">
    <source>
        <dbReference type="EMBL" id="MDR6241341.1"/>
    </source>
</evidence>
<feature type="domain" description="Secretion system C-terminal sorting" evidence="11">
    <location>
        <begin position="1333"/>
        <end position="1400"/>
    </location>
</feature>
<keyword evidence="8" id="KW-1015">Disulfide bond</keyword>
<dbReference type="Pfam" id="PF18962">
    <property type="entry name" value="Por_Secre_tail"/>
    <property type="match status" value="1"/>
</dbReference>
<dbReference type="Gene3D" id="3.40.390.10">
    <property type="entry name" value="Collagenase (Catalytic Domain)"/>
    <property type="match status" value="1"/>
</dbReference>
<evidence type="ECO:0000256" key="1">
    <source>
        <dbReference type="ARBA" id="ARBA00008721"/>
    </source>
</evidence>
<evidence type="ECO:0000256" key="7">
    <source>
        <dbReference type="ARBA" id="ARBA00023049"/>
    </source>
</evidence>
<dbReference type="GO" id="GO:0006508">
    <property type="term" value="P:proteolysis"/>
    <property type="evidence" value="ECO:0007669"/>
    <property type="project" value="UniProtKB-KW"/>
</dbReference>
<feature type="signal peptide" evidence="9">
    <location>
        <begin position="1"/>
        <end position="21"/>
    </location>
</feature>
<comment type="similarity">
    <text evidence="1">Belongs to the peptidase M43B family.</text>
</comment>
<dbReference type="PANTHER" id="PTHR47466:SF1">
    <property type="entry name" value="METALLOPROTEASE MEP1 (AFU_ORTHOLOGUE AFUA_1G07730)-RELATED"/>
    <property type="match status" value="1"/>
</dbReference>
<evidence type="ECO:0000256" key="4">
    <source>
        <dbReference type="ARBA" id="ARBA00022729"/>
    </source>
</evidence>
<evidence type="ECO:0008006" key="14">
    <source>
        <dbReference type="Google" id="ProtNLM"/>
    </source>
</evidence>
<proteinExistence type="inferred from homology"/>
<keyword evidence="2" id="KW-0645">Protease</keyword>
<organism evidence="12 13">
    <name type="scientific">Aureibacter tunicatorum</name>
    <dbReference type="NCBI Taxonomy" id="866807"/>
    <lineage>
        <taxon>Bacteria</taxon>
        <taxon>Pseudomonadati</taxon>
        <taxon>Bacteroidota</taxon>
        <taxon>Cytophagia</taxon>
        <taxon>Cytophagales</taxon>
        <taxon>Persicobacteraceae</taxon>
        <taxon>Aureibacter</taxon>
    </lineage>
</organism>
<sequence length="1401" mass="154138">MNKKLLLWGLAILIPLIGAFAHEHPSHTHHDEELHKKNMQENSEYADSYNRLQEFINSYIQKQRASRSADVETNYIIPLIFHISDGVRGFNLSSRDVVTRQQIESAVEILNEDYNALNDDYNDVDPRFAHLRANMGIEFRLAIFDPEGNRLDEAGIVRYPGVEYDGRNEGKDGGRDNNWRGSLLKDNTDYWPGYVNIWLTDIPDLDTGSDDDLYGSGWAFLPNQAYADEGIDGIVFNPRFLGWGGFADDRDFNLHMKRVLTHELGHFLNLAHPFQGGCDGPNDFVDDTPPTTSHGPEGCNDSFEPCGVPVNHENFMDYSACTKMFTFGQKERLIASLNSPEAERNQLWTPENLKRTLGIDSYALSFDKLRFKENLSNDGLVDSEIEITIKGTSDPSAMNFTKPVGQELVSGTDYRVSNVPDGLTPVVTVASATSVKITFTGKANAHTASESVTNFELEFLAPAFNLDVSMIQNPGSDVISIVFRDDYDVIYKKFSPAVSNNSGSADDDDDRGNVGFTIDLSVPNTYFYTYADGDYLELGMSDEGGRQVLATMEPGSTEYTYVEMLDEGVEVGSNPAGNSQWLTSNINASNYYYHSVKKTDGVNFTSWVGQSKYAGISFEHEGERFYGWIQIAVNAAGDEITVIDAAYYNKPDGPIVTGFKGSNKIVPGSLVFNENEENNGSVGSTTFEIISDNVQFKASTGQLTLGTDYTVENIPSGLTAELEIASSNEVTLNLIGNADKHESYHNVDNITLTFNNSAFSNNDASAFKDVDFDLSINFEDKDQILIEDGIEYVPLNVYNDDGWEWFRITDNQASNPNDESQWGFGTFWNTGKDPGAWDLEMYQVGRVVVIGNTTNIDKLESGDVVGPNSNLLQSEAYPDYPSFWNDNYTVFENTEGFIGLELEFTNGQKHYAWLQIAVGNNANDVTVIDAAYRLAPNLPITIPQLAPVISPASSEFQLRLQNGNAMSVDNVINIKNGEFNSAINGDLIEGTHYTVDGLPSGFTLEISKSTATSLMGRIVVSDPSSLSVGDAFENITIEFTDAAFEGVDADKVINVDLNNYSIAVKGPYKIIYGDEIVDGNHDVATKTIDKGDNTFRKWFFTLDMDFSPSGAKGHGIWYNGSSFEVESYQGFVVSVDGDRNVTLINENEVIDENSNWVQGGDSNNLHHLYNDDYTVWAGQTGYAGFRFTIAGKDHYGWAQFAVAADGSTVEIIDYAYNEEPEAQIKAGQKEKEIEAQDQTITFNLQSTAKVGDANIALTATATSGLDVAYSSSDVSVVRIENGELLIVGPGTADVTASQDGNDEFNPAEDVIKSITIENSVPLGNNDLTANIKIHPNPNQGVFHVNGIGITIQSIIVYNVIGKQIATITEGSKVDISDQVSGVYLVHINTSEGKVVKRVLVK</sequence>
<dbReference type="RefSeq" id="WP_309942015.1">
    <property type="nucleotide sequence ID" value="NZ_AP025305.1"/>
</dbReference>
<dbReference type="PANTHER" id="PTHR47466">
    <property type="match status" value="1"/>
</dbReference>
<evidence type="ECO:0000256" key="2">
    <source>
        <dbReference type="ARBA" id="ARBA00022670"/>
    </source>
</evidence>
<keyword evidence="6" id="KW-0862">Zinc</keyword>
<accession>A0AAE3XNU1</accession>
<dbReference type="InterPro" id="IPR026444">
    <property type="entry name" value="Secre_tail"/>
</dbReference>
<keyword evidence="4 9" id="KW-0732">Signal</keyword>
<feature type="chain" id="PRO_5042151876" description="Por secretion system C-terminal sorting domain-containing protein" evidence="9">
    <location>
        <begin position="22"/>
        <end position="1401"/>
    </location>
</feature>
<evidence type="ECO:0000313" key="13">
    <source>
        <dbReference type="Proteomes" id="UP001185092"/>
    </source>
</evidence>
<dbReference type="SUPFAM" id="SSF55486">
    <property type="entry name" value="Metalloproteases ('zincins'), catalytic domain"/>
    <property type="match status" value="1"/>
</dbReference>
<evidence type="ECO:0000256" key="3">
    <source>
        <dbReference type="ARBA" id="ARBA00022723"/>
    </source>
</evidence>
<evidence type="ECO:0000259" key="11">
    <source>
        <dbReference type="Pfam" id="PF18962"/>
    </source>
</evidence>
<dbReference type="InterPro" id="IPR024079">
    <property type="entry name" value="MetalloPept_cat_dom_sf"/>
</dbReference>